<dbReference type="Proteomes" id="UP001057025">
    <property type="component" value="Chromosome"/>
</dbReference>
<dbReference type="InterPro" id="IPR001387">
    <property type="entry name" value="Cro/C1-type_HTH"/>
</dbReference>
<evidence type="ECO:0000256" key="1">
    <source>
        <dbReference type="ARBA" id="ARBA00023125"/>
    </source>
</evidence>
<dbReference type="InterPro" id="IPR013430">
    <property type="entry name" value="Toxin_antidote_HigA"/>
</dbReference>
<dbReference type="RefSeq" id="WP_252797341.1">
    <property type="nucleotide sequence ID" value="NZ_CP097118.1"/>
</dbReference>
<dbReference type="SUPFAM" id="SSF47413">
    <property type="entry name" value="lambda repressor-like DNA-binding domains"/>
    <property type="match status" value="1"/>
</dbReference>
<keyword evidence="1" id="KW-0238">DNA-binding</keyword>
<evidence type="ECO:0000313" key="4">
    <source>
        <dbReference type="Proteomes" id="UP001057025"/>
    </source>
</evidence>
<dbReference type="InterPro" id="IPR010982">
    <property type="entry name" value="Lambda_DNA-bd_dom_sf"/>
</dbReference>
<evidence type="ECO:0000259" key="2">
    <source>
        <dbReference type="PROSITE" id="PS50943"/>
    </source>
</evidence>
<name>A0ABY5BUD9_9LACO</name>
<reference evidence="3" key="1">
    <citation type="submission" date="2022-05" db="EMBL/GenBank/DDBJ databases">
        <authorList>
            <person name="Oliphant S.A."/>
            <person name="Watson-Haigh N.S."/>
            <person name="Sumby K.M."/>
            <person name="Gardner J.M."/>
            <person name="Jiranek V."/>
        </authorList>
    </citation>
    <scope>NUCLEOTIDE SEQUENCE</scope>
    <source>
        <strain evidence="3">KI11_C11</strain>
    </source>
</reference>
<proteinExistence type="predicted"/>
<gene>
    <name evidence="3" type="ORF">M3M39_00775</name>
</gene>
<dbReference type="EMBL" id="CP097118">
    <property type="protein sequence ID" value="USS88052.1"/>
    <property type="molecule type" value="Genomic_DNA"/>
</dbReference>
<feature type="domain" description="HTH cro/C1-type" evidence="2">
    <location>
        <begin position="20"/>
        <end position="74"/>
    </location>
</feature>
<dbReference type="SMART" id="SM00530">
    <property type="entry name" value="HTH_XRE"/>
    <property type="match status" value="1"/>
</dbReference>
<organism evidence="3 4">
    <name type="scientific">Fructilactobacillus hinvesii</name>
    <dbReference type="NCBI Taxonomy" id="2940300"/>
    <lineage>
        <taxon>Bacteria</taxon>
        <taxon>Bacillati</taxon>
        <taxon>Bacillota</taxon>
        <taxon>Bacilli</taxon>
        <taxon>Lactobacillales</taxon>
        <taxon>Lactobacillaceae</taxon>
        <taxon>Fructilactobacillus</taxon>
    </lineage>
</organism>
<dbReference type="Pfam" id="PF01381">
    <property type="entry name" value="HTH_3"/>
    <property type="match status" value="1"/>
</dbReference>
<keyword evidence="4" id="KW-1185">Reference proteome</keyword>
<accession>A0ABY5BUD9</accession>
<dbReference type="Gene3D" id="1.10.260.40">
    <property type="entry name" value="lambda repressor-like DNA-binding domains"/>
    <property type="match status" value="1"/>
</dbReference>
<dbReference type="PROSITE" id="PS50943">
    <property type="entry name" value="HTH_CROC1"/>
    <property type="match status" value="1"/>
</dbReference>
<dbReference type="PANTHER" id="PTHR36924:SF1">
    <property type="entry name" value="ANTITOXIN HIGA-1"/>
    <property type="match status" value="1"/>
</dbReference>
<dbReference type="CDD" id="cd00093">
    <property type="entry name" value="HTH_XRE"/>
    <property type="match status" value="1"/>
</dbReference>
<dbReference type="PANTHER" id="PTHR36924">
    <property type="entry name" value="ANTITOXIN HIGA-1"/>
    <property type="match status" value="1"/>
</dbReference>
<sequence length="105" mass="12131">MLHRENQLHPSNSSSAADLIKEFMDYHSITQQDLAQRIGVSQKHISELLNRKTYLNPDEALKIQKVMGISSSLLLNLNSNYLLNEQKDKVMVSDNNVYEWTKINE</sequence>
<protein>
    <submittedName>
        <fullName evidence="3">Helix-turn-helix domain-containing protein</fullName>
    </submittedName>
</protein>
<evidence type="ECO:0000313" key="3">
    <source>
        <dbReference type="EMBL" id="USS88052.1"/>
    </source>
</evidence>